<keyword evidence="3" id="KW-1185">Reference proteome</keyword>
<evidence type="ECO:0000259" key="1">
    <source>
        <dbReference type="SMART" id="SM00953"/>
    </source>
</evidence>
<evidence type="ECO:0000313" key="3">
    <source>
        <dbReference type="Proteomes" id="UP000554837"/>
    </source>
</evidence>
<sequence length="398" mass="44162">MGQAKREWEEYEARGWSAPDKHVCPACVEDEFLKNLIRHNASTQQCDYCGKRTRKPSAAAVESIMPAVASALGYYYAEPTHAGVPYDGGWVFEPTDTADALMGVPFECHDDLFEDVASSFSNTAWVAAADGHWASSHRNEEWSEEWQAFSEIVKHRSRHFFMSSPNESESPYRSSPLQVLERVGDMAARLGLLTFLPKATKLYRVRERVGSAAWPICAEEVGAPPSRLANAGRMNPAGISYLYMSMTQGGALAEVLRGPPCRAAIATFEVVEELAVLDMTRLPPRPSVFDEANHRIREVVLFLDDFVADICQPVQKDGREHINYVPSQVVSEYFAQVFRTADGKMLDGIVYPSAISRGSVNVALFPRDGREPFSHAVKFVGGDEVALNSWAEFSKKIA</sequence>
<keyword evidence="2" id="KW-0687">Ribonucleoprotein</keyword>
<feature type="domain" description="RES" evidence="1">
    <location>
        <begin position="217"/>
        <end position="380"/>
    </location>
</feature>
<dbReference type="EMBL" id="JACHHO010000001">
    <property type="protein sequence ID" value="MBB5204107.1"/>
    <property type="molecule type" value="Genomic_DNA"/>
</dbReference>
<organism evidence="2 3">
    <name type="scientific">Inhella inkyongensis</name>
    <dbReference type="NCBI Taxonomy" id="392593"/>
    <lineage>
        <taxon>Bacteria</taxon>
        <taxon>Pseudomonadati</taxon>
        <taxon>Pseudomonadota</taxon>
        <taxon>Betaproteobacteria</taxon>
        <taxon>Burkholderiales</taxon>
        <taxon>Sphaerotilaceae</taxon>
        <taxon>Inhella</taxon>
    </lineage>
</organism>
<dbReference type="InterPro" id="IPR041206">
    <property type="entry name" value="HEPN/RES_NTD1"/>
</dbReference>
<proteinExistence type="predicted"/>
<dbReference type="OrthoDB" id="648213at2"/>
<comment type="caution">
    <text evidence="2">The sequence shown here is derived from an EMBL/GenBank/DDBJ whole genome shotgun (WGS) entry which is preliminary data.</text>
</comment>
<dbReference type="RefSeq" id="WP_138856899.1">
    <property type="nucleotide sequence ID" value="NZ_CP040709.1"/>
</dbReference>
<dbReference type="InterPro" id="IPR014914">
    <property type="entry name" value="RES_dom"/>
</dbReference>
<reference evidence="2 3" key="1">
    <citation type="submission" date="2020-08" db="EMBL/GenBank/DDBJ databases">
        <title>Genomic Encyclopedia of Type Strains, Phase IV (KMG-IV): sequencing the most valuable type-strain genomes for metagenomic binning, comparative biology and taxonomic classification.</title>
        <authorList>
            <person name="Goeker M."/>
        </authorList>
    </citation>
    <scope>NUCLEOTIDE SEQUENCE [LARGE SCALE GENOMIC DNA]</scope>
    <source>
        <strain evidence="2 3">DSM 23958</strain>
    </source>
</reference>
<dbReference type="Pfam" id="PF08808">
    <property type="entry name" value="RES"/>
    <property type="match status" value="1"/>
</dbReference>
<gene>
    <name evidence="2" type="ORF">HNQ51_001400</name>
</gene>
<dbReference type="GO" id="GO:0005840">
    <property type="term" value="C:ribosome"/>
    <property type="evidence" value="ECO:0007669"/>
    <property type="project" value="UniProtKB-KW"/>
</dbReference>
<dbReference type="Proteomes" id="UP000554837">
    <property type="component" value="Unassembled WGS sequence"/>
</dbReference>
<accession>A0A840RZ99</accession>
<keyword evidence="2" id="KW-0689">Ribosomal protein</keyword>
<protein>
    <submittedName>
        <fullName evidence="2">RES domain-containing protein/ribosomal protein L37AE/L43A</fullName>
    </submittedName>
</protein>
<dbReference type="SMART" id="SM00953">
    <property type="entry name" value="RES"/>
    <property type="match status" value="1"/>
</dbReference>
<evidence type="ECO:0000313" key="2">
    <source>
        <dbReference type="EMBL" id="MBB5204107.1"/>
    </source>
</evidence>
<dbReference type="Pfam" id="PF18870">
    <property type="entry name" value="HEPN_RES_NTD1"/>
    <property type="match status" value="1"/>
</dbReference>
<dbReference type="AlphaFoldDB" id="A0A840RZ99"/>
<name>A0A840RZ99_9BURK</name>